<dbReference type="Gene3D" id="3.30.420.10">
    <property type="entry name" value="Ribonuclease H-like superfamily/Ribonuclease H"/>
    <property type="match status" value="1"/>
</dbReference>
<evidence type="ECO:0000259" key="1">
    <source>
        <dbReference type="PROSITE" id="PS50994"/>
    </source>
</evidence>
<feature type="domain" description="Integrase catalytic" evidence="1">
    <location>
        <begin position="1"/>
        <end position="92"/>
    </location>
</feature>
<dbReference type="Pfam" id="PF00665">
    <property type="entry name" value="rve"/>
    <property type="match status" value="1"/>
</dbReference>
<protein>
    <submittedName>
        <fullName evidence="2">IS3 family transposase</fullName>
    </submittedName>
</protein>
<evidence type="ECO:0000313" key="2">
    <source>
        <dbReference type="EMBL" id="RZQ51868.1"/>
    </source>
</evidence>
<proteinExistence type="predicted"/>
<dbReference type="InterPro" id="IPR001584">
    <property type="entry name" value="Integrase_cat-core"/>
</dbReference>
<dbReference type="PROSITE" id="PS50994">
    <property type="entry name" value="INTEGRASE"/>
    <property type="match status" value="1"/>
</dbReference>
<dbReference type="PANTHER" id="PTHR46889">
    <property type="entry name" value="TRANSPOSASE INSF FOR INSERTION SEQUENCE IS3B-RELATED"/>
    <property type="match status" value="1"/>
</dbReference>
<reference evidence="2 3" key="1">
    <citation type="submission" date="2018-01" db="EMBL/GenBank/DDBJ databases">
        <title>Co-occurrence of chitin degradation, pigmentation and bioactivity in marine Pseudoalteromonas.</title>
        <authorList>
            <person name="Paulsen S."/>
            <person name="Gram L."/>
            <person name="Machado H."/>
        </authorList>
    </citation>
    <scope>NUCLEOTIDE SEQUENCE [LARGE SCALE GENOMIC DNA]</scope>
    <source>
        <strain evidence="2 3">S3898</strain>
    </source>
</reference>
<dbReference type="GO" id="GO:0015074">
    <property type="term" value="P:DNA integration"/>
    <property type="evidence" value="ECO:0007669"/>
    <property type="project" value="InterPro"/>
</dbReference>
<evidence type="ECO:0000313" key="3">
    <source>
        <dbReference type="Proteomes" id="UP000291338"/>
    </source>
</evidence>
<feature type="non-terminal residue" evidence="2">
    <location>
        <position position="92"/>
    </location>
</feature>
<dbReference type="SUPFAM" id="SSF53098">
    <property type="entry name" value="Ribonuclease H-like"/>
    <property type="match status" value="1"/>
</dbReference>
<dbReference type="RefSeq" id="WP_165385613.1">
    <property type="nucleotide sequence ID" value="NZ_PPSX01000073.1"/>
</dbReference>
<comment type="caution">
    <text evidence="2">The sequence shown here is derived from an EMBL/GenBank/DDBJ whole genome shotgun (WGS) entry which is preliminary data.</text>
</comment>
<dbReference type="InterPro" id="IPR036397">
    <property type="entry name" value="RNaseH_sf"/>
</dbReference>
<dbReference type="AlphaFoldDB" id="A0A4V2EJC5"/>
<dbReference type="InterPro" id="IPR012337">
    <property type="entry name" value="RNaseH-like_sf"/>
</dbReference>
<dbReference type="InterPro" id="IPR050900">
    <property type="entry name" value="Transposase_IS3/IS150/IS904"/>
</dbReference>
<dbReference type="EMBL" id="PPSX01000073">
    <property type="protein sequence ID" value="RZQ51868.1"/>
    <property type="molecule type" value="Genomic_DNA"/>
</dbReference>
<dbReference type="GO" id="GO:0003676">
    <property type="term" value="F:nucleic acid binding"/>
    <property type="evidence" value="ECO:0007669"/>
    <property type="project" value="InterPro"/>
</dbReference>
<dbReference type="Proteomes" id="UP000291338">
    <property type="component" value="Unassembled WGS sequence"/>
</dbReference>
<gene>
    <name evidence="2" type="ORF">C1E23_17165</name>
</gene>
<sequence length="92" mass="10505">MDLFSRAIVGWSLDTQMTESLIMNALKMAIERREVSAGLIIHSDRGVQYRALKYQGLISQIGAKASMSRRSNCWDNAVMESFYSRLKVELIF</sequence>
<name>A0A4V2EJC5_9GAMM</name>
<organism evidence="2 3">
    <name type="scientific">Pseudoalteromonas phenolica</name>
    <dbReference type="NCBI Taxonomy" id="161398"/>
    <lineage>
        <taxon>Bacteria</taxon>
        <taxon>Pseudomonadati</taxon>
        <taxon>Pseudomonadota</taxon>
        <taxon>Gammaproteobacteria</taxon>
        <taxon>Alteromonadales</taxon>
        <taxon>Pseudoalteromonadaceae</taxon>
        <taxon>Pseudoalteromonas</taxon>
    </lineage>
</organism>
<accession>A0A4V2EJC5</accession>